<keyword evidence="2" id="KW-1185">Reference proteome</keyword>
<proteinExistence type="predicted"/>
<dbReference type="AlphaFoldDB" id="A0A4R0RFG9"/>
<accession>A0A4R0RFG9</accession>
<gene>
    <name evidence="1" type="ORF">EIP91_004196</name>
</gene>
<reference evidence="1 2" key="1">
    <citation type="submission" date="2018-11" db="EMBL/GenBank/DDBJ databases">
        <title>Genome assembly of Steccherinum ochraceum LE-BIN_3174, the white-rot fungus of the Steccherinaceae family (The Residual Polyporoid clade, Polyporales, Basidiomycota).</title>
        <authorList>
            <person name="Fedorova T.V."/>
            <person name="Glazunova O.A."/>
            <person name="Landesman E.O."/>
            <person name="Moiseenko K.V."/>
            <person name="Psurtseva N.V."/>
            <person name="Savinova O.S."/>
            <person name="Shakhova N.V."/>
            <person name="Tyazhelova T.V."/>
            <person name="Vasina D.V."/>
        </authorList>
    </citation>
    <scope>NUCLEOTIDE SEQUENCE [LARGE SCALE GENOMIC DNA]</scope>
    <source>
        <strain evidence="1 2">LE-BIN_3174</strain>
    </source>
</reference>
<protein>
    <submittedName>
        <fullName evidence="1">Uncharacterized protein</fullName>
    </submittedName>
</protein>
<evidence type="ECO:0000313" key="2">
    <source>
        <dbReference type="Proteomes" id="UP000292702"/>
    </source>
</evidence>
<name>A0A4R0RFG9_9APHY</name>
<organism evidence="1 2">
    <name type="scientific">Steccherinum ochraceum</name>
    <dbReference type="NCBI Taxonomy" id="92696"/>
    <lineage>
        <taxon>Eukaryota</taxon>
        <taxon>Fungi</taxon>
        <taxon>Dikarya</taxon>
        <taxon>Basidiomycota</taxon>
        <taxon>Agaricomycotina</taxon>
        <taxon>Agaricomycetes</taxon>
        <taxon>Polyporales</taxon>
        <taxon>Steccherinaceae</taxon>
        <taxon>Steccherinum</taxon>
    </lineage>
</organism>
<comment type="caution">
    <text evidence="1">The sequence shown here is derived from an EMBL/GenBank/DDBJ whole genome shotgun (WGS) entry which is preliminary data.</text>
</comment>
<dbReference type="EMBL" id="RWJN01000240">
    <property type="protein sequence ID" value="TCD64365.1"/>
    <property type="molecule type" value="Genomic_DNA"/>
</dbReference>
<dbReference type="Proteomes" id="UP000292702">
    <property type="component" value="Unassembled WGS sequence"/>
</dbReference>
<evidence type="ECO:0000313" key="1">
    <source>
        <dbReference type="EMBL" id="TCD64365.1"/>
    </source>
</evidence>
<sequence>MVSFRVFSPSQTAGQAPPTTLNIGVVVPPLFGDQRYTINEEVMEEALRYTCPNFESPIEVNITFLQLFLGSNAPDTVANAYKWTLEEHNKEDFDAIIVFSPRTEQVDISQCKIRAQSKHTWSSIRSDLSKNCIFIGPTLKNGVGSATGLAGPRDKSGFRPVGRTGLGIFVCPAGVDNNGKAQKRPLGKSHSS</sequence>